<dbReference type="Proteomes" id="UP000039046">
    <property type="component" value="Unassembled WGS sequence"/>
</dbReference>
<dbReference type="InterPro" id="IPR052988">
    <property type="entry name" value="Oryzine_lactonohydrolase"/>
</dbReference>
<dbReference type="EMBL" id="CDHN01000003">
    <property type="protein sequence ID" value="CEJ91471.1"/>
    <property type="molecule type" value="Genomic_DNA"/>
</dbReference>
<dbReference type="SUPFAM" id="SSF63829">
    <property type="entry name" value="Calcium-dependent phosphotriesterase"/>
    <property type="match status" value="1"/>
</dbReference>
<dbReference type="PANTHER" id="PTHR47064">
    <property type="entry name" value="PUTATIVE (AFU_ORTHOLOGUE AFUA_1G08990)-RELATED"/>
    <property type="match status" value="1"/>
</dbReference>
<evidence type="ECO:0008006" key="4">
    <source>
        <dbReference type="Google" id="ProtNLM"/>
    </source>
</evidence>
<reference evidence="2 3" key="1">
    <citation type="journal article" date="2015" name="Genome Announc.">
        <title>Draft Genome Sequence and Gene Annotation of the Entomopathogenic Fungus Verticillium hemipterigenum.</title>
        <authorList>
            <person name="Horn F."/>
            <person name="Habel A."/>
            <person name="Scharf D.H."/>
            <person name="Dworschak J."/>
            <person name="Brakhage A.A."/>
            <person name="Guthke R."/>
            <person name="Hertweck C."/>
            <person name="Linde J."/>
        </authorList>
    </citation>
    <scope>NUCLEOTIDE SEQUENCE [LARGE SCALE GENOMIC DNA]</scope>
</reference>
<feature type="chain" id="PRO_5001979166" description="SMP-30/Gluconolactonase/LRE-like region domain-containing protein" evidence="1">
    <location>
        <begin position="24"/>
        <end position="429"/>
    </location>
</feature>
<evidence type="ECO:0000313" key="2">
    <source>
        <dbReference type="EMBL" id="CEJ91471.1"/>
    </source>
</evidence>
<dbReference type="Gene3D" id="2.120.10.30">
    <property type="entry name" value="TolB, C-terminal domain"/>
    <property type="match status" value="1"/>
</dbReference>
<feature type="signal peptide" evidence="1">
    <location>
        <begin position="1"/>
        <end position="23"/>
    </location>
</feature>
<dbReference type="AlphaFoldDB" id="A0A0A1T2Q0"/>
<gene>
    <name evidence="2" type="ORF">VHEMI07181</name>
</gene>
<keyword evidence="3" id="KW-1185">Reference proteome</keyword>
<dbReference type="InterPro" id="IPR011042">
    <property type="entry name" value="6-blade_b-propeller_TolB-like"/>
</dbReference>
<organism evidence="2 3">
    <name type="scientific">[Torrubiella] hemipterigena</name>
    <dbReference type="NCBI Taxonomy" id="1531966"/>
    <lineage>
        <taxon>Eukaryota</taxon>
        <taxon>Fungi</taxon>
        <taxon>Dikarya</taxon>
        <taxon>Ascomycota</taxon>
        <taxon>Pezizomycotina</taxon>
        <taxon>Sordariomycetes</taxon>
        <taxon>Hypocreomycetidae</taxon>
        <taxon>Hypocreales</taxon>
        <taxon>Clavicipitaceae</taxon>
        <taxon>Clavicipitaceae incertae sedis</taxon>
        <taxon>'Torrubiella' clade</taxon>
    </lineage>
</organism>
<sequence>MMLCKLSASTASLALMLVPLCAGSEITSNSSASTTTTHARAVDIPNEYTYKLPDGFLSNENYTFVNGTSTPNDKHINDLFKKASDAPIISFDPSFSKLVGNAEIKLVAERPHDQWTYEGGIWVPERDEIWTISSIVQSSAGKPSTVYTYHLTSGAVNKLNASLPIINPNGGYYYNGKVYIGTYPSNSTYRGGIVSVDARTLKVETVVNSYFGIEFDGIDDLTWANRGGKDYMYFTDLYITPLAYPGTQPRPLLPAGVWRWDAQDEVLLPVLGRGDVNPNGIRVSPDHKSLYVTDSTALFFDIPKPAPPAGGSVASWLGPYILRYDIDDEGFPVNKRVFGYVRRLIADGIHCDDAGRVWTGEGDGIVVRSPSGKVLGIFNQSYFLKSNGELDYMANFALAGDKVVVFAHERMYTIKLAQEVVNKNSSIVN</sequence>
<dbReference type="OrthoDB" id="423498at2759"/>
<dbReference type="PANTHER" id="PTHR47064:SF2">
    <property type="entry name" value="SMP-30_GLUCONOLACTONASE_LRE-LIKE REGION DOMAIN-CONTAINING PROTEIN-RELATED"/>
    <property type="match status" value="1"/>
</dbReference>
<name>A0A0A1T2Q0_9HYPO</name>
<keyword evidence="1" id="KW-0732">Signal</keyword>
<accession>A0A0A1T2Q0</accession>
<protein>
    <recommendedName>
        <fullName evidence="4">SMP-30/Gluconolactonase/LRE-like region domain-containing protein</fullName>
    </recommendedName>
</protein>
<evidence type="ECO:0000313" key="3">
    <source>
        <dbReference type="Proteomes" id="UP000039046"/>
    </source>
</evidence>
<dbReference type="HOGENOM" id="CLU_670909_0_0_1"/>
<dbReference type="STRING" id="1531966.A0A0A1T2Q0"/>
<proteinExistence type="predicted"/>
<evidence type="ECO:0000256" key="1">
    <source>
        <dbReference type="SAM" id="SignalP"/>
    </source>
</evidence>